<evidence type="ECO:0000259" key="7">
    <source>
        <dbReference type="SMART" id="SM00235"/>
    </source>
</evidence>
<dbReference type="GO" id="GO:0030198">
    <property type="term" value="P:extracellular matrix organization"/>
    <property type="evidence" value="ECO:0007669"/>
    <property type="project" value="TreeGrafter"/>
</dbReference>
<keyword evidence="1" id="KW-0645">Protease</keyword>
<evidence type="ECO:0000313" key="8">
    <source>
        <dbReference type="EMBL" id="SDT07969.1"/>
    </source>
</evidence>
<reference evidence="9" key="1">
    <citation type="submission" date="2016-10" db="EMBL/GenBank/DDBJ databases">
        <authorList>
            <person name="Varghese N."/>
            <person name="Submissions S."/>
        </authorList>
    </citation>
    <scope>NUCLEOTIDE SEQUENCE [LARGE SCALE GENOMIC DNA]</scope>
    <source>
        <strain evidence="9">ATCC 23835</strain>
    </source>
</reference>
<dbReference type="PANTHER" id="PTHR10201">
    <property type="entry name" value="MATRIX METALLOPROTEINASE"/>
    <property type="match status" value="1"/>
</dbReference>
<proteinExistence type="predicted"/>
<dbReference type="GeneID" id="300208802"/>
<feature type="domain" description="Peptidase metallopeptidase" evidence="7">
    <location>
        <begin position="1716"/>
        <end position="1888"/>
    </location>
</feature>
<dbReference type="Pfam" id="PF00413">
    <property type="entry name" value="Peptidase_M10"/>
    <property type="match status" value="1"/>
</dbReference>
<dbReference type="GO" id="GO:0004222">
    <property type="term" value="F:metalloendopeptidase activity"/>
    <property type="evidence" value="ECO:0007669"/>
    <property type="project" value="InterPro"/>
</dbReference>
<feature type="compositionally biased region" description="Gly residues" evidence="6">
    <location>
        <begin position="1640"/>
        <end position="1654"/>
    </location>
</feature>
<evidence type="ECO:0000313" key="9">
    <source>
        <dbReference type="Proteomes" id="UP000199524"/>
    </source>
</evidence>
<dbReference type="EMBL" id="LT629777">
    <property type="protein sequence ID" value="SDT07969.1"/>
    <property type="molecule type" value="Genomic_DNA"/>
</dbReference>
<dbReference type="PANTHER" id="PTHR10201:SF323">
    <property type="entry name" value="MATRIX METALLOPROTEINASE-21"/>
    <property type="match status" value="1"/>
</dbReference>
<dbReference type="InterPro" id="IPR024079">
    <property type="entry name" value="MetalloPept_cat_dom_sf"/>
</dbReference>
<dbReference type="InterPro" id="IPR006026">
    <property type="entry name" value="Peptidase_Metallo"/>
</dbReference>
<feature type="region of interest" description="Disordered" evidence="6">
    <location>
        <begin position="1628"/>
        <end position="1654"/>
    </location>
</feature>
<evidence type="ECO:0000256" key="3">
    <source>
        <dbReference type="ARBA" id="ARBA00022801"/>
    </source>
</evidence>
<dbReference type="InterPro" id="IPR001818">
    <property type="entry name" value="Pept_M10_metallopeptidase"/>
</dbReference>
<keyword evidence="9" id="KW-1185">Reference proteome</keyword>
<dbReference type="GO" id="GO:0030574">
    <property type="term" value="P:collagen catabolic process"/>
    <property type="evidence" value="ECO:0007669"/>
    <property type="project" value="TreeGrafter"/>
</dbReference>
<dbReference type="Gene3D" id="3.40.390.10">
    <property type="entry name" value="Collagenase (Catalytic Domain)"/>
    <property type="match status" value="1"/>
</dbReference>
<protein>
    <submittedName>
        <fullName evidence="8">Matrixin</fullName>
    </submittedName>
</protein>
<dbReference type="GO" id="GO:0031012">
    <property type="term" value="C:extracellular matrix"/>
    <property type="evidence" value="ECO:0007669"/>
    <property type="project" value="InterPro"/>
</dbReference>
<keyword evidence="5" id="KW-0482">Metalloprotease</keyword>
<feature type="compositionally biased region" description="Polar residues" evidence="6">
    <location>
        <begin position="517"/>
        <end position="541"/>
    </location>
</feature>
<feature type="region of interest" description="Disordered" evidence="6">
    <location>
        <begin position="504"/>
        <end position="541"/>
    </location>
</feature>
<dbReference type="Proteomes" id="UP000199524">
    <property type="component" value="Chromosome I"/>
</dbReference>
<evidence type="ECO:0000256" key="1">
    <source>
        <dbReference type="ARBA" id="ARBA00022670"/>
    </source>
</evidence>
<sequence length="1940" mass="193407">MSEKTIGEIFWGKFTATPNVLDAVGLGLGVVGGVVAQGAKLGAEIKVGEEAATQVDNSFAIKGAIPSVAYGALNDGATGLFRDVAAAAGGYSAGEVAGAGTAVVLGVLGAPELITGAVVVFASVGAAFVTARAISAGVDTFNEWQTEAERSAQPITNTTVDGSFVTNNPDGSWSLSTSGATYSYDSDNNPVRVVDKVTGDVVSYDSATGTASGYSPSTGFSLSAQLSVDDNGQVVAVDPTTGGSLGSWSVNSLGDLQVALNGTQLSIPANGGLSAASVTSLNSDGSSNVTTFAGDGSATTVLLDATGNVVSTVVNTPNSANDGSSTTVFRDAQGALIGYETLSAASSDSGSVTTLMSQYGQDGLFLGTTSSEINADGSSVVSSKNAIGELTDSEVIESDGSTLKTIYNSLSDSNLTDTISANADGTVYQTASTVAGDTPDTYVTTTLDGSGVLLEKETQSSDSSGSSDYRAYYQGGVLSSTSYIGSDGSRTDTHYEDPDDLKIIQSSSMDRNGDLVSLSSTQKNESDGSYLTTTTDPSGQTLSTLLDRTDGSTTQTVYSDPNDKNIKTVIENDEQGDLVSTSTTTVGTDSDYLTVRKKGDGETTGTDKTTITYDEQGEKHQEVESYDANGLPTGNINEVTSSDGHVSADINGSGTVSDFNNASVNVEAGSTATVGGSYNNITADANATINLSKDSDWDVLTMMKDGNVILTSSDDDDVLTLDGTGTVTIADGDAGEAISASGSTFSLGQNVTASISGDTNNLVGANDTLTLLGAGDSISGAGNTLSANNESLSISNEPGDLADVLNGDGNTVTASNSAFTFDGANNLALGDGNTVGLGDDSSAVVTGLNNTVNVGSDSNVISDGGSGNVIFSGPGDTVLIGDSETNDVVVAANSLITLDGSGERVVSRGGDTINLVGANENVSGPSDTVNLDPDTSETVSEFQGVINLGTGSSLNATFGGENTVNAAGDNTIVLGSSEGGDTISASNDQITINGSGNTVIGSGNTLAVNGDLVSVDGDSNSVEMGWGSSASLNGTQNAVDLGENSRLTDSGVGGNSIIANGDDNVEVTLNDDNLSATDSSLQLSGSNSSVSGDGNTFSIDGSGYTVAGSDDVLNINYVTVTASLANGTINLGSWGGVVSDNGHDNNINSQFGDQVVTGAGEVGDKITANGSYLILGGEGESVSGSVNDITLGGIGQSVSGSYDTVGLNSGVSAMVSGGYENISLASGSSLSDGGYYNVINAAANDVLVLSASRDTVNAMGSAINLIGNYAEIYGDDNTVVVSGLSEDLEGSNNSLDLGAGSNSVMGGSQNTASLSSGSFLFANGDGGNIINIDGAGTLLDGGGYSGSNNENGDIVNISGVGSIVTLNGSGASVFGDNGEIIAAGYNESVSGDNDSLTVYGSAVAEATNSTMSVERGGSLVSDGGGYNTIAVQYFVADPTMISTLVVGDSENNDNITAIAGAVTLDGNDEAVTGGDNILNIAGTGETVIGDNDTVSLATGSSAKLSELFSQINLASGASLSLEDIEGTGGKGYNTINAGNNDTIIIGSGESNDTLIGSGAQITLSGSNTSLTIDGNDDSIAATGTNDRVIDNRTDGTSVLYDWDGSGDETDTVYSGADGSGDVIGGYGYEGTGPGDDLPGSYGGGDDGGGGDGGGYGFAGTQSLVSSRVGSSIGSIAQYDLNHGNFSAAQSAEAAQQQAASIAALTPTAGSGSAVLEGAKWDQQVITWSLADSSGTQAAPFSSYMGAAEASAVQSAFSAWANAMPGVTFEEVSDSSKSDIRIGFGDFDTANTGVVGYTSYQANAGQMEANAIIRVEDTTQDVLTTGADGQQTYAGTDATLSQVLQHEIGHALGFADNADQNSVMNYQLTASNRTLDQTDLVGIGSLYGAGASTAPVGGSGVSQLIQAMSTFSADGGVADTTLLPPSLADQKVTLSASSHAA</sequence>
<dbReference type="GO" id="GO:0006508">
    <property type="term" value="P:proteolysis"/>
    <property type="evidence" value="ECO:0007669"/>
    <property type="project" value="UniProtKB-KW"/>
</dbReference>
<organism evidence="8 9">
    <name type="scientific">Pseudomonas asplenii</name>
    <dbReference type="NCBI Taxonomy" id="53407"/>
    <lineage>
        <taxon>Bacteria</taxon>
        <taxon>Pseudomonadati</taxon>
        <taxon>Pseudomonadota</taxon>
        <taxon>Gammaproteobacteria</taxon>
        <taxon>Pseudomonadales</taxon>
        <taxon>Pseudomonadaceae</taxon>
        <taxon>Pseudomonas</taxon>
    </lineage>
</organism>
<evidence type="ECO:0000256" key="2">
    <source>
        <dbReference type="ARBA" id="ARBA00022723"/>
    </source>
</evidence>
<evidence type="ECO:0000256" key="6">
    <source>
        <dbReference type="SAM" id="MobiDB-lite"/>
    </source>
</evidence>
<dbReference type="SUPFAM" id="SSF55486">
    <property type="entry name" value="Metalloproteases ('zincins'), catalytic domain"/>
    <property type="match status" value="1"/>
</dbReference>
<dbReference type="InterPro" id="IPR021190">
    <property type="entry name" value="Pept_M10A"/>
</dbReference>
<evidence type="ECO:0000256" key="4">
    <source>
        <dbReference type="ARBA" id="ARBA00022833"/>
    </source>
</evidence>
<name>A0A1H1XGR4_9PSED</name>
<keyword evidence="3" id="KW-0378">Hydrolase</keyword>
<dbReference type="SMART" id="SM00235">
    <property type="entry name" value="ZnMc"/>
    <property type="match status" value="1"/>
</dbReference>
<accession>A0A1H1XGR4</accession>
<dbReference type="RefSeq" id="WP_090207652.1">
    <property type="nucleotide sequence ID" value="NZ_LT629777.1"/>
</dbReference>
<keyword evidence="2" id="KW-0479">Metal-binding</keyword>
<gene>
    <name evidence="8" type="ORF">SAMN05216598_3885</name>
</gene>
<dbReference type="GO" id="GO:0008270">
    <property type="term" value="F:zinc ion binding"/>
    <property type="evidence" value="ECO:0007669"/>
    <property type="project" value="InterPro"/>
</dbReference>
<keyword evidence="4" id="KW-0862">Zinc</keyword>
<evidence type="ECO:0000256" key="5">
    <source>
        <dbReference type="ARBA" id="ARBA00023049"/>
    </source>
</evidence>
<dbReference type="PRINTS" id="PR00138">
    <property type="entry name" value="MATRIXIN"/>
</dbReference>